<comment type="similarity">
    <text evidence="2">Belongs to the bacterial solute-binding protein 2 family.</text>
</comment>
<evidence type="ECO:0000256" key="2">
    <source>
        <dbReference type="ARBA" id="ARBA00007639"/>
    </source>
</evidence>
<evidence type="ECO:0000259" key="5">
    <source>
        <dbReference type="Pfam" id="PF13407"/>
    </source>
</evidence>
<keyword evidence="4" id="KW-1133">Transmembrane helix</keyword>
<sequence>MKNGKRTFILTEIVLGLLVATLAFFMLYNKNEQKAERIAVVIPDIEESQWSAFKYGLKMASQEYGVNTVLISKANINMSEDEIEVVQQEIDKGADAIIVKMGGGSKEYSKLKKIQKKVPIMLAGESPDNNVEKKSAIPVTEPDQYDMGVALAGKLLENNNGNLRGKKIGIYTESSRSGADSKREKGVRDTLKDSGAKILWSVSRDEGIKKKVILQSQRKVDIVLALDDTSLVEAGEAAKQNNLSGAIVYGIGNSTEAVYCLDTRWAESLIVSDEFTAGYQCVAETVKKLRTSFYQMENQKVPYTILTRQNLFSQENQDLLFTLSQ</sequence>
<comment type="caution">
    <text evidence="6">The sequence shown here is derived from an EMBL/GenBank/DDBJ whole genome shotgun (WGS) entry which is preliminary data.</text>
</comment>
<dbReference type="Gene3D" id="3.40.50.2300">
    <property type="match status" value="2"/>
</dbReference>
<dbReference type="GO" id="GO:0030313">
    <property type="term" value="C:cell envelope"/>
    <property type="evidence" value="ECO:0007669"/>
    <property type="project" value="UniProtKB-SubCell"/>
</dbReference>
<comment type="subcellular location">
    <subcellularLocation>
        <location evidence="1">Cell envelope</location>
    </subcellularLocation>
</comment>
<dbReference type="InterPro" id="IPR025997">
    <property type="entry name" value="SBP_2_dom"/>
</dbReference>
<protein>
    <submittedName>
        <fullName evidence="6">Substrate-binding domain-containing protein</fullName>
    </submittedName>
</protein>
<dbReference type="EMBL" id="VULP01000005">
    <property type="protein sequence ID" value="MSU81580.1"/>
    <property type="molecule type" value="Genomic_DNA"/>
</dbReference>
<evidence type="ECO:0000313" key="7">
    <source>
        <dbReference type="Proteomes" id="UP000433359"/>
    </source>
</evidence>
<dbReference type="PANTHER" id="PTHR46847">
    <property type="entry name" value="D-ALLOSE-BINDING PERIPLASMIC PROTEIN-RELATED"/>
    <property type="match status" value="1"/>
</dbReference>
<gene>
    <name evidence="6" type="ORF">FYJ25_04185</name>
</gene>
<organism evidence="6 7">
    <name type="scientific">Anaerobutyricum soehngenii</name>
    <dbReference type="NCBI Taxonomy" id="105843"/>
    <lineage>
        <taxon>Bacteria</taxon>
        <taxon>Bacillati</taxon>
        <taxon>Bacillota</taxon>
        <taxon>Clostridia</taxon>
        <taxon>Lachnospirales</taxon>
        <taxon>Lachnospiraceae</taxon>
        <taxon>Anaerobutyricum</taxon>
    </lineage>
</organism>
<evidence type="ECO:0000256" key="3">
    <source>
        <dbReference type="ARBA" id="ARBA00022729"/>
    </source>
</evidence>
<dbReference type="Proteomes" id="UP000433359">
    <property type="component" value="Unassembled WGS sequence"/>
</dbReference>
<keyword evidence="4" id="KW-0472">Membrane</keyword>
<keyword evidence="4" id="KW-0812">Transmembrane</keyword>
<dbReference type="PANTHER" id="PTHR46847:SF1">
    <property type="entry name" value="D-ALLOSE-BINDING PERIPLASMIC PROTEIN-RELATED"/>
    <property type="match status" value="1"/>
</dbReference>
<dbReference type="GO" id="GO:0030246">
    <property type="term" value="F:carbohydrate binding"/>
    <property type="evidence" value="ECO:0007669"/>
    <property type="project" value="UniProtKB-ARBA"/>
</dbReference>
<accession>A0A6N7YGP5</accession>
<reference evidence="6 7" key="1">
    <citation type="submission" date="2019-08" db="EMBL/GenBank/DDBJ databases">
        <title>In-depth cultivation of the pig gut microbiome towards novel bacterial diversity and tailored functional studies.</title>
        <authorList>
            <person name="Wylensek D."/>
            <person name="Hitch T.C.A."/>
            <person name="Clavel T."/>
        </authorList>
    </citation>
    <scope>NUCLEOTIDE SEQUENCE [LARGE SCALE GENOMIC DNA]</scope>
    <source>
        <strain evidence="6 7">BSM-383-APC-4H</strain>
    </source>
</reference>
<evidence type="ECO:0000256" key="4">
    <source>
        <dbReference type="SAM" id="Phobius"/>
    </source>
</evidence>
<evidence type="ECO:0000313" key="6">
    <source>
        <dbReference type="EMBL" id="MSU81580.1"/>
    </source>
</evidence>
<dbReference type="SUPFAM" id="SSF53822">
    <property type="entry name" value="Periplasmic binding protein-like I"/>
    <property type="match status" value="1"/>
</dbReference>
<keyword evidence="3" id="KW-0732">Signal</keyword>
<evidence type="ECO:0000256" key="1">
    <source>
        <dbReference type="ARBA" id="ARBA00004196"/>
    </source>
</evidence>
<name>A0A6N7YGP5_9FIRM</name>
<feature type="domain" description="Periplasmic binding protein" evidence="5">
    <location>
        <begin position="38"/>
        <end position="287"/>
    </location>
</feature>
<dbReference type="Pfam" id="PF13407">
    <property type="entry name" value="Peripla_BP_4"/>
    <property type="match status" value="1"/>
</dbReference>
<proteinExistence type="inferred from homology"/>
<dbReference type="AlphaFoldDB" id="A0A6N7YGP5"/>
<dbReference type="RefSeq" id="WP_154580611.1">
    <property type="nucleotide sequence ID" value="NZ_VULP01000005.1"/>
</dbReference>
<feature type="transmembrane region" description="Helical" evidence="4">
    <location>
        <begin position="7"/>
        <end position="28"/>
    </location>
</feature>
<dbReference type="InterPro" id="IPR028082">
    <property type="entry name" value="Peripla_BP_I"/>
</dbReference>